<evidence type="ECO:0000259" key="3">
    <source>
        <dbReference type="Pfam" id="PF13579"/>
    </source>
</evidence>
<protein>
    <submittedName>
        <fullName evidence="4">Glycosyl transferase</fullName>
    </submittedName>
</protein>
<gene>
    <name evidence="4" type="ORF">Mth01_22530</name>
</gene>
<sequence>MTEPGRRILLVLGTSAGGVGAHVRMLARGLGGHGHDVIVAGPRSTDEAFGFTASGVRFAEVPIADRPHPRHDLGSVARLRALMRNADTVHAHGLRAGALASLAGTGLRRRPRLVVTLHNAVTAGGAVGAVYRALETIVARRADHLLVVSPDLGDRMRALRTRGARGDRGVREARGARSVEAAVVPAPPLAEPGRTAEEVGAELAGLLGRPVADRPILLTVARLAQQKGLETLLDAAAGPYPGDPLFVIAGDGPLRPELQARIDAEGLPALLYGWAAPADLLQVAAAVIVPSRWEGQPLSVQEALRAGRPIVATRVGGIPDMVRNAAVLVAPGDPVALREGISGLLGDPEATARLARASARRGRELPGEAEALRAVLDAYTPGQGATGHAE</sequence>
<dbReference type="Pfam" id="PF13692">
    <property type="entry name" value="Glyco_trans_1_4"/>
    <property type="match status" value="1"/>
</dbReference>
<keyword evidence="2 4" id="KW-0808">Transferase</keyword>
<dbReference type="Gene3D" id="3.40.50.2000">
    <property type="entry name" value="Glycogen Phosphorylase B"/>
    <property type="match status" value="2"/>
</dbReference>
<name>A0A8J3R7W1_9ACTN</name>
<keyword evidence="5" id="KW-1185">Reference proteome</keyword>
<dbReference type="PANTHER" id="PTHR12526">
    <property type="entry name" value="GLYCOSYLTRANSFERASE"/>
    <property type="match status" value="1"/>
</dbReference>
<dbReference type="Pfam" id="PF13579">
    <property type="entry name" value="Glyco_trans_4_4"/>
    <property type="match status" value="1"/>
</dbReference>
<dbReference type="AlphaFoldDB" id="A0A8J3R7W1"/>
<dbReference type="EMBL" id="BOOG01000019">
    <property type="protein sequence ID" value="GIH70000.1"/>
    <property type="molecule type" value="Genomic_DNA"/>
</dbReference>
<evidence type="ECO:0000313" key="4">
    <source>
        <dbReference type="EMBL" id="GIH70000.1"/>
    </source>
</evidence>
<dbReference type="SUPFAM" id="SSF53756">
    <property type="entry name" value="UDP-Glycosyltransferase/glycogen phosphorylase"/>
    <property type="match status" value="1"/>
</dbReference>
<dbReference type="RefSeq" id="WP_204015597.1">
    <property type="nucleotide sequence ID" value="NZ_BOOG01000019.1"/>
</dbReference>
<feature type="domain" description="Glycosyltransferase subfamily 4-like N-terminal" evidence="3">
    <location>
        <begin position="17"/>
        <end position="164"/>
    </location>
</feature>
<accession>A0A8J3R7W1</accession>
<proteinExistence type="predicted"/>
<keyword evidence="1" id="KW-0328">Glycosyltransferase</keyword>
<evidence type="ECO:0000256" key="1">
    <source>
        <dbReference type="ARBA" id="ARBA00022676"/>
    </source>
</evidence>
<dbReference type="PANTHER" id="PTHR12526:SF636">
    <property type="entry name" value="BLL3647 PROTEIN"/>
    <property type="match status" value="1"/>
</dbReference>
<comment type="caution">
    <text evidence="4">The sequence shown here is derived from an EMBL/GenBank/DDBJ whole genome shotgun (WGS) entry which is preliminary data.</text>
</comment>
<dbReference type="InterPro" id="IPR028098">
    <property type="entry name" value="Glyco_trans_4-like_N"/>
</dbReference>
<dbReference type="Proteomes" id="UP000610966">
    <property type="component" value="Unassembled WGS sequence"/>
</dbReference>
<evidence type="ECO:0000256" key="2">
    <source>
        <dbReference type="ARBA" id="ARBA00022679"/>
    </source>
</evidence>
<reference evidence="4" key="1">
    <citation type="submission" date="2021-01" db="EMBL/GenBank/DDBJ databases">
        <title>Whole genome shotgun sequence of Sphaerimonospora thailandensis NBRC 107569.</title>
        <authorList>
            <person name="Komaki H."/>
            <person name="Tamura T."/>
        </authorList>
    </citation>
    <scope>NUCLEOTIDE SEQUENCE</scope>
    <source>
        <strain evidence="4">NBRC 107569</strain>
    </source>
</reference>
<organism evidence="4 5">
    <name type="scientific">Sphaerimonospora thailandensis</name>
    <dbReference type="NCBI Taxonomy" id="795644"/>
    <lineage>
        <taxon>Bacteria</taxon>
        <taxon>Bacillati</taxon>
        <taxon>Actinomycetota</taxon>
        <taxon>Actinomycetes</taxon>
        <taxon>Streptosporangiales</taxon>
        <taxon>Streptosporangiaceae</taxon>
        <taxon>Sphaerimonospora</taxon>
    </lineage>
</organism>
<dbReference type="GO" id="GO:0016757">
    <property type="term" value="F:glycosyltransferase activity"/>
    <property type="evidence" value="ECO:0007669"/>
    <property type="project" value="UniProtKB-KW"/>
</dbReference>
<evidence type="ECO:0000313" key="5">
    <source>
        <dbReference type="Proteomes" id="UP000610966"/>
    </source>
</evidence>